<feature type="coiled-coil region" evidence="13">
    <location>
        <begin position="844"/>
        <end position="894"/>
    </location>
</feature>
<dbReference type="InterPro" id="IPR010491">
    <property type="entry name" value="PRP1_N"/>
</dbReference>
<dbReference type="FunFam" id="1.25.40.10:FF:003529">
    <property type="entry name" value="Uncharacterized protein"/>
    <property type="match status" value="1"/>
</dbReference>
<dbReference type="GO" id="GO:0046540">
    <property type="term" value="C:U4/U6 x U5 tri-snRNP complex"/>
    <property type="evidence" value="ECO:0007669"/>
    <property type="project" value="TreeGrafter"/>
</dbReference>
<dbReference type="AlphaFoldDB" id="A0A4Y7M8E9"/>
<dbReference type="Gene3D" id="2.20.25.530">
    <property type="match status" value="1"/>
</dbReference>
<accession>A0A4Y7M8E9</accession>
<evidence type="ECO:0000256" key="1">
    <source>
        <dbReference type="ARBA" id="ARBA00004324"/>
    </source>
</evidence>
<evidence type="ECO:0000256" key="4">
    <source>
        <dbReference type="ARBA" id="ARBA00022553"/>
    </source>
</evidence>
<dbReference type="PANTHER" id="PTHR11246">
    <property type="entry name" value="PRE-MRNA SPLICING FACTOR"/>
    <property type="match status" value="1"/>
</dbReference>
<dbReference type="EMBL" id="LR007821">
    <property type="protein sequence ID" value="SVE77440.1"/>
    <property type="molecule type" value="mRNA"/>
</dbReference>
<dbReference type="GO" id="GO:0071013">
    <property type="term" value="C:catalytic step 2 spliceosome"/>
    <property type="evidence" value="ECO:0007669"/>
    <property type="project" value="TreeGrafter"/>
</dbReference>
<evidence type="ECO:0000256" key="3">
    <source>
        <dbReference type="ARBA" id="ARBA00020235"/>
    </source>
</evidence>
<proteinExistence type="evidence at transcript level"/>
<dbReference type="InterPro" id="IPR003107">
    <property type="entry name" value="HAT"/>
</dbReference>
<evidence type="ECO:0000313" key="18">
    <source>
        <dbReference type="EMBL" id="SVE77440.1"/>
    </source>
</evidence>
<dbReference type="Pfam" id="PF13428">
    <property type="entry name" value="TPR_14"/>
    <property type="match status" value="1"/>
</dbReference>
<evidence type="ECO:0000256" key="8">
    <source>
        <dbReference type="ARBA" id="ARBA00023187"/>
    </source>
</evidence>
<feature type="coiled-coil region" evidence="13">
    <location>
        <begin position="316"/>
        <end position="359"/>
    </location>
</feature>
<keyword evidence="7" id="KW-0677">Repeat</keyword>
<dbReference type="FunFam" id="1.25.40.10:FF:000649">
    <property type="entry name" value="mRNA splicing factor (Prp1/Zer1), putative"/>
    <property type="match status" value="1"/>
</dbReference>
<keyword evidence="13" id="KW-0175">Coiled coil</keyword>
<evidence type="ECO:0000256" key="13">
    <source>
        <dbReference type="SAM" id="Coils"/>
    </source>
</evidence>
<feature type="region of interest" description="Disordered" evidence="14">
    <location>
        <begin position="246"/>
        <end position="281"/>
    </location>
</feature>
<keyword evidence="5" id="KW-0507">mRNA processing</keyword>
<evidence type="ECO:0000259" key="15">
    <source>
        <dbReference type="Pfam" id="PF02259"/>
    </source>
</evidence>
<evidence type="ECO:0000256" key="10">
    <source>
        <dbReference type="ARBA" id="ARBA00031070"/>
    </source>
</evidence>
<feature type="compositionally biased region" description="Basic and acidic residues" evidence="14">
    <location>
        <begin position="257"/>
        <end position="267"/>
    </location>
</feature>
<evidence type="ECO:0000256" key="14">
    <source>
        <dbReference type="SAM" id="MobiDB-lite"/>
    </source>
</evidence>
<dbReference type="Gene3D" id="1.25.40.10">
    <property type="entry name" value="Tetratricopeptide repeat domain"/>
    <property type="match status" value="4"/>
</dbReference>
<dbReference type="SMART" id="SM00386">
    <property type="entry name" value="HAT"/>
    <property type="match status" value="13"/>
</dbReference>
<comment type="subcellular location">
    <subcellularLocation>
        <location evidence="1">Nucleus speckle</location>
    </subcellularLocation>
    <subcellularLocation>
        <location evidence="2">Nucleus</location>
        <location evidence="2">Nucleoplasm</location>
    </subcellularLocation>
</comment>
<keyword evidence="6" id="KW-0747">Spliceosome</keyword>
<dbReference type="PANTHER" id="PTHR11246:SF1">
    <property type="entry name" value="PRE-MRNA-PROCESSING FACTOR 6"/>
    <property type="match status" value="1"/>
</dbReference>
<keyword evidence="9" id="KW-0539">Nucleus</keyword>
<dbReference type="InterPro" id="IPR011990">
    <property type="entry name" value="TPR-like_helical_dom_sf"/>
</dbReference>
<dbReference type="GO" id="GO:0016607">
    <property type="term" value="C:nuclear speck"/>
    <property type="evidence" value="ECO:0007669"/>
    <property type="project" value="UniProtKB-SubCell"/>
</dbReference>
<dbReference type="Pfam" id="PF06424">
    <property type="entry name" value="PRP1_N"/>
    <property type="match status" value="1"/>
</dbReference>
<dbReference type="FunFam" id="1.25.40.10:FF:000054">
    <property type="entry name" value="Pre-mRNA processing factor 6"/>
    <property type="match status" value="1"/>
</dbReference>
<sequence length="1134" mass="128958">MVETKVSDFGGREIKQKHVIILRCQPSTSEVIKPFFYLLFFIMPRVTRSNSPQENVVDVSSSPEKEDERKSKAKIAAECKIYHPQSQCVMIVPDAMWNDNTDIVIVNLRNPKTGSGTLYAFSHNYTKIYEINQFDEPKRYGSFTRYAFGLVTEYLSDELATALEKHLNLPVVPKLVKDEEISEPPTKRQKFTDDLNPEPLEDYSKDQKPIVKLPPPPIVNPKRKNFLGQPAPQGYVAGVGRGATGFTTRSDIGPARDANDVPDDRHPAPAKRKKDDEEDLEEDLNDANYDEFAGYGGSLFNKDPYDKDDEEADAVYEAIDERMDEKRREYREKRRKEEIEKYRQERPKIQQQFSDLKRELCAVSEDEWKNIPEVGDARNRKQRLHGRREKFTPLPDSVLTRNLGGEASTSIDPKSGLASAFPGMLTPTGDLDLRKIGQARNTLMDIKLNQVSDSVSGQTVVDPKGYLTDLQSMIPTYGGDINDIKKARLLLKSVRETNPNHPPAWIASARLEEVTGKLQAARNLILRGCETCPHSEDLWLEAARLVPVDTAKNVIAQAVNHLVNSVKLWIKASELEQDMKAKKRVFRKALEHIPNSVRLWKAAVELEEPEDAKILLSRAVECCPTSVELWLALARLETYENARKVLNKARENIPTDRQIWITAAKLEEAHGNTTMVEKIIDRSINSLAANGVEINREHWLKEAVDAEKAGAVLTCQAIIKFVIGHGVEDEDRKHSWLEDADNFTSQGAFECSRAVYAHALEIFPAKKSIWLRAAHFERQHGTRDSLESLLQRAVAHCPQAEVLWLMGAKSKWLAGDVPAARSILSLAFQANPNSEEIWLAAVKLESENWEYERARKLLAKARNSAPTPRVLMKSAKLEWHLGDLEEALKQLQTAIEQFPDYPKFYMMQGQIYVLQQRMTLARESYSQGTKKCPTSVPLWLLLARLDESQGNMTRARSVLEKARQKNPQNPQLWLEAIRLEWKTGLKDIASAMMAKALQDCPTSGLLWAETIFLVDRPQRKTKSVDALKKCEHDPHVLLAVSKLFWTERKTQKCREWFNRAVKIDPDFGDAWGYFYKFELLHGTAEEQNDVKKRCVQAEPRHGEVWTTISKSPQNWRAKTEDILLLVAEALPVPV</sequence>
<dbReference type="SUPFAM" id="SSF48452">
    <property type="entry name" value="TPR-like"/>
    <property type="match status" value="4"/>
</dbReference>
<dbReference type="SMART" id="SM00028">
    <property type="entry name" value="TPR"/>
    <property type="match status" value="4"/>
</dbReference>
<gene>
    <name evidence="17" type="primary">EOG090X017X</name>
</gene>
<evidence type="ECO:0000256" key="6">
    <source>
        <dbReference type="ARBA" id="ARBA00022728"/>
    </source>
</evidence>
<dbReference type="InterPro" id="IPR045075">
    <property type="entry name" value="Syf1-like"/>
</dbReference>
<organism evidence="17">
    <name type="scientific">Daphnia lumholtzi</name>
    <dbReference type="NCBI Taxonomy" id="42856"/>
    <lineage>
        <taxon>Eukaryota</taxon>
        <taxon>Metazoa</taxon>
        <taxon>Ecdysozoa</taxon>
        <taxon>Arthropoda</taxon>
        <taxon>Crustacea</taxon>
        <taxon>Branchiopoda</taxon>
        <taxon>Diplostraca</taxon>
        <taxon>Cladocera</taxon>
        <taxon>Anomopoda</taxon>
        <taxon>Daphniidae</taxon>
        <taxon>Daphnia</taxon>
    </lineage>
</organism>
<evidence type="ECO:0000256" key="2">
    <source>
        <dbReference type="ARBA" id="ARBA00004642"/>
    </source>
</evidence>
<keyword evidence="4" id="KW-0597">Phosphoprotein</keyword>
<dbReference type="InterPro" id="IPR003151">
    <property type="entry name" value="PIK-rel_kinase_FAT"/>
</dbReference>
<name>A0A4Y7M8E9_9CRUS</name>
<reference evidence="17" key="1">
    <citation type="submission" date="2018-08" db="EMBL/GenBank/DDBJ databases">
        <authorList>
            <person name="Cornetti L."/>
        </authorList>
    </citation>
    <scope>NUCLEOTIDE SEQUENCE</scope>
    <source>
        <strain evidence="18">IN-PA-1</strain>
        <strain evidence="17">US-AR</strain>
    </source>
</reference>
<evidence type="ECO:0000256" key="5">
    <source>
        <dbReference type="ARBA" id="ARBA00022664"/>
    </source>
</evidence>
<protein>
    <recommendedName>
        <fullName evidence="3">Pre-mRNA-processing factor 6</fullName>
    </recommendedName>
    <alternativeName>
        <fullName evidence="11">PRP6 homolog</fullName>
    </alternativeName>
    <alternativeName>
        <fullName evidence="10">U5 snRNP-associated 102 kDa protein</fullName>
    </alternativeName>
</protein>
<feature type="region of interest" description="Disordered" evidence="14">
    <location>
        <begin position="180"/>
        <end position="225"/>
    </location>
</feature>
<keyword evidence="8" id="KW-0508">mRNA splicing</keyword>
<dbReference type="Pfam" id="PF02259">
    <property type="entry name" value="FAT"/>
    <property type="match status" value="1"/>
</dbReference>
<dbReference type="GO" id="GO:0000244">
    <property type="term" value="P:spliceosomal tri-snRNP complex assembly"/>
    <property type="evidence" value="ECO:0007669"/>
    <property type="project" value="TreeGrafter"/>
</dbReference>
<evidence type="ECO:0000256" key="12">
    <source>
        <dbReference type="ARBA" id="ARBA00046247"/>
    </source>
</evidence>
<evidence type="ECO:0000259" key="16">
    <source>
        <dbReference type="Pfam" id="PF06424"/>
    </source>
</evidence>
<evidence type="ECO:0000313" key="17">
    <source>
        <dbReference type="EMBL" id="SVE76844.1"/>
    </source>
</evidence>
<evidence type="ECO:0000256" key="7">
    <source>
        <dbReference type="ARBA" id="ARBA00022737"/>
    </source>
</evidence>
<dbReference type="Pfam" id="PF13432">
    <property type="entry name" value="TPR_16"/>
    <property type="match status" value="1"/>
</dbReference>
<dbReference type="FunFam" id="1.25.40.10:FF:000058">
    <property type="entry name" value="Pre-mRNA processing factor 6"/>
    <property type="match status" value="1"/>
</dbReference>
<dbReference type="InterPro" id="IPR019734">
    <property type="entry name" value="TPR_rpt"/>
</dbReference>
<dbReference type="EMBL" id="LR007225">
    <property type="protein sequence ID" value="SVE76844.1"/>
    <property type="molecule type" value="mRNA"/>
</dbReference>
<feature type="domain" description="PIK-related kinase FAT" evidence="15">
    <location>
        <begin position="937"/>
        <end position="1092"/>
    </location>
</feature>
<evidence type="ECO:0000256" key="9">
    <source>
        <dbReference type="ARBA" id="ARBA00023242"/>
    </source>
</evidence>
<evidence type="ECO:0000256" key="11">
    <source>
        <dbReference type="ARBA" id="ARBA00032140"/>
    </source>
</evidence>
<comment type="function">
    <text evidence="12">Involved in pre-mRNA splicing as component of the U4/U6-U5 tri-snRNP complex, one of the building blocks of the spliceosome. Enhances dihydrotestosterone-induced transactivation activity of AR, as well as dexamethasone-induced transactivation activity of NR3C1, but does not affect estrogen-induced transactivation.</text>
</comment>
<feature type="domain" description="PRP1 splicing factor N-terminal" evidence="16">
    <location>
        <begin position="231"/>
        <end position="380"/>
    </location>
</feature>